<evidence type="ECO:0000259" key="3">
    <source>
        <dbReference type="Pfam" id="PF02397"/>
    </source>
</evidence>
<protein>
    <submittedName>
        <fullName evidence="4">Lipopolysaccharide/colanic/teichoic acid biosynthesis glycosyltransferase</fullName>
    </submittedName>
</protein>
<reference evidence="4 5" key="1">
    <citation type="submission" date="2021-03" db="EMBL/GenBank/DDBJ databases">
        <title>Sequencing the genomes of 1000 actinobacteria strains.</title>
        <authorList>
            <person name="Klenk H.-P."/>
        </authorList>
    </citation>
    <scope>NUCLEOTIDE SEQUENCE [LARGE SCALE GENOMIC DNA]</scope>
    <source>
        <strain evidence="4 5">DSM 45256</strain>
    </source>
</reference>
<name>A0ABS4VR10_9PSEU</name>
<accession>A0ABS4VR10</accession>
<evidence type="ECO:0000313" key="5">
    <source>
        <dbReference type="Proteomes" id="UP001519295"/>
    </source>
</evidence>
<comment type="similarity">
    <text evidence="1">Belongs to the bacterial sugar transferase family.</text>
</comment>
<keyword evidence="5" id="KW-1185">Reference proteome</keyword>
<evidence type="ECO:0000256" key="1">
    <source>
        <dbReference type="ARBA" id="ARBA00006464"/>
    </source>
</evidence>
<evidence type="ECO:0000256" key="2">
    <source>
        <dbReference type="SAM" id="Phobius"/>
    </source>
</evidence>
<organism evidence="4 5">
    <name type="scientific">Pseudonocardia parietis</name>
    <dbReference type="NCBI Taxonomy" id="570936"/>
    <lineage>
        <taxon>Bacteria</taxon>
        <taxon>Bacillati</taxon>
        <taxon>Actinomycetota</taxon>
        <taxon>Actinomycetes</taxon>
        <taxon>Pseudonocardiales</taxon>
        <taxon>Pseudonocardiaceae</taxon>
        <taxon>Pseudonocardia</taxon>
    </lineage>
</organism>
<dbReference type="InterPro" id="IPR003362">
    <property type="entry name" value="Bact_transf"/>
</dbReference>
<proteinExistence type="inferred from homology"/>
<dbReference type="Pfam" id="PF02397">
    <property type="entry name" value="Bac_transf"/>
    <property type="match status" value="1"/>
</dbReference>
<dbReference type="Proteomes" id="UP001519295">
    <property type="component" value="Unassembled WGS sequence"/>
</dbReference>
<keyword evidence="2" id="KW-0812">Transmembrane</keyword>
<dbReference type="RefSeq" id="WP_245350771.1">
    <property type="nucleotide sequence ID" value="NZ_JAGINU010000001.1"/>
</dbReference>
<dbReference type="PANTHER" id="PTHR30576:SF10">
    <property type="entry name" value="SLL5057 PROTEIN"/>
    <property type="match status" value="1"/>
</dbReference>
<feature type="domain" description="Bacterial sugar transferase" evidence="3">
    <location>
        <begin position="20"/>
        <end position="212"/>
    </location>
</feature>
<evidence type="ECO:0000313" key="4">
    <source>
        <dbReference type="EMBL" id="MBP2366361.1"/>
    </source>
</evidence>
<feature type="transmembrane region" description="Helical" evidence="2">
    <location>
        <begin position="24"/>
        <end position="47"/>
    </location>
</feature>
<gene>
    <name evidence="4" type="ORF">JOF36_002057</name>
</gene>
<keyword evidence="2" id="KW-0472">Membrane</keyword>
<sequence length="218" mass="24408">MFDEAPELRRPARWALAVSRVADVTLACVIVMIIAPFLLLVALAIRLDSRGPVLYRQCRIGRDQGPFTMFKFRSMTVGGDDRAHRELIARELAGEDTSRGGSCKIDNDPRVTRVGRFIRRTSIDELPQLLNVIAGSMALVGPRPCLGWEAAQFPARYLRRFDVRPGITGLWQVSGRSTMGTKEMLELDVRYVDGWSLVGNLRILLRTIPTVLRSDGAR</sequence>
<comment type="caution">
    <text evidence="4">The sequence shown here is derived from an EMBL/GenBank/DDBJ whole genome shotgun (WGS) entry which is preliminary data.</text>
</comment>
<dbReference type="PANTHER" id="PTHR30576">
    <property type="entry name" value="COLANIC BIOSYNTHESIS UDP-GLUCOSE LIPID CARRIER TRANSFERASE"/>
    <property type="match status" value="1"/>
</dbReference>
<keyword evidence="2" id="KW-1133">Transmembrane helix</keyword>
<dbReference type="EMBL" id="JAGINU010000001">
    <property type="protein sequence ID" value="MBP2366361.1"/>
    <property type="molecule type" value="Genomic_DNA"/>
</dbReference>